<evidence type="ECO:0000256" key="2">
    <source>
        <dbReference type="ARBA" id="ARBA00009354"/>
    </source>
</evidence>
<dbReference type="OrthoDB" id="103819at2759"/>
<evidence type="ECO:0000259" key="14">
    <source>
        <dbReference type="Pfam" id="PF11597"/>
    </source>
</evidence>
<sequence length="1451" mass="163900">MSLLLFWFLEFRGYLGWLEMSQWHPYDSSPILDTINKLGALKDGLYNDDSLSVERSLKKSFHDTNSFRMARFDAVYYSAYRIDSELQDHKEAKNKSKGKCPLVHDLELLLSAKLSNKGIYSIAHLKDYWCFWIDTTGQNISVFEQDEFLSLIHSSTISVKRITLGMFTSNDLFQNPSSSKLINNIYINFLRALKKHLIKLFADNCPVKNSSSKVFPFSTHLLLQTDNFNYFNVLRLDLMINHKNEVLVSTTVAENPRFYNLASRENLETTVQKSSYAIYLCPSGIRCNFAVNGCLKDSITSDPPKDYERLLQLLKKYNNIFIDEKNTRWVKVVPNVNHLNNLSPHISSFLEDSHTGDGSTSLRFIAWPLSLCFVQYGVNIDGTIPPSSQYDPFKLLDQRISYIKEQQNHGVEEAIEELQDFCLPPEEDNIKGVKDSISPALEATCPSPIVEVDISDAYFDGVLDDVMNEEISLPKSEWNELFGEEAEENEIASPNGESFVMNSKEPVKLPTTTNPFYEDPGAPEPAPLPIISEISPCVHKATSVFSPLRFNPVIHDNIDIKYSTGGKFYVDRSESPSGPHKDSLTNAKLFLKAPTTGVGISGNSWTREEDSDLESDSDDDQDRLLKEEEEEEEEEYNNEKYQDRRDLIQKEGEKKENDKTKIQEDFYQVMKSSEGDEASPQADFDMIDGSDHNEGKKLEVERNTVAGNLRIHIRECNNSALTTIPIPSGGSNDTMDNLSQNWVPFIMRTVPLYSIPVCFLYKAPSLSKDRLNQELPILLKAILFDLPGSFSNKCRHDHQVQSKVDKLVRDVLPGIEKLSLLDFVGPGRISDGLFNIVNRENCPSTTSIEYDSRDSVSNEAFLGSPSLPTTQEGFIEKMLPNDTNLLIHTTPTMINVKRSDEDLSVGITSAKFWKSLGLQPLEGPNNFQAIAIVPDFGPQFLAQATDFIGNLQEEYKTNKLGEMSLIEIANDSVLRITPNEQEKSYWKNVHDTLQSHLNDICNRLKPEMPLLIIFINPFTSLVSVIETSQVLRELRDSISRLLNLNSSSESKRRKKKSTNGPNANYRKGSEIKNISISQKSIPLNDFFLIDGSYCVPSQKVLTRISLQLYCLVTSGHFTNNIALIAQEIPSAINFKLTKVPIARQLIIDDLYIHLAYDRATDKSWCAACWTDQYGGLREVKAWYSERRKFLNGGANLMKSFEEISNDIWSITMEYIKCHPGKSYLILTRLNNIIPDDELIQWKRLSLLNKSIYLVVLTIDLEPTLKLSGVSRESEGSGGVNNVMTTTMYPDSTAGIYPNTAESLGSRFDSPDISSNMFQTPSSPAFNTSGNFYSESDGTIVNISEELLGLVLSIPVPLSNQINRIPIRTGYLIQTANLTEGKSILEVNLLSCPAFIDPVDLMKKMLCQYRNLADLKNFWYASIVDETCNPFPWHILTVSKILKELVHVGVDE</sequence>
<dbReference type="RefSeq" id="XP_002493381.1">
    <property type="nucleotide sequence ID" value="XM_002493336.1"/>
</dbReference>
<dbReference type="HOGENOM" id="CLU_242296_0_0_1"/>
<comment type="subunit">
    <text evidence="10">Component of the SRB8-11 complex, which itself associates with the Mediator complex.</text>
</comment>
<organism evidence="15 16">
    <name type="scientific">Komagataella phaffii (strain GS115 / ATCC 20864)</name>
    <name type="common">Yeast</name>
    <name type="synonym">Pichia pastoris</name>
    <dbReference type="NCBI Taxonomy" id="644223"/>
    <lineage>
        <taxon>Eukaryota</taxon>
        <taxon>Fungi</taxon>
        <taxon>Dikarya</taxon>
        <taxon>Ascomycota</taxon>
        <taxon>Saccharomycotina</taxon>
        <taxon>Pichiomycetes</taxon>
        <taxon>Pichiales</taxon>
        <taxon>Pichiaceae</taxon>
        <taxon>Komagataella</taxon>
    </lineage>
</organism>
<evidence type="ECO:0000256" key="6">
    <source>
        <dbReference type="ARBA" id="ARBA00023159"/>
    </source>
</evidence>
<dbReference type="GO" id="GO:0045944">
    <property type="term" value="P:positive regulation of transcription by RNA polymerase II"/>
    <property type="evidence" value="ECO:0007669"/>
    <property type="project" value="TreeGrafter"/>
</dbReference>
<evidence type="ECO:0000256" key="1">
    <source>
        <dbReference type="ARBA" id="ARBA00004123"/>
    </source>
</evidence>
<dbReference type="EMBL" id="FN392321">
    <property type="protein sequence ID" value="CAY71202.1"/>
    <property type="molecule type" value="Genomic_DNA"/>
</dbReference>
<keyword evidence="12" id="KW-0732">Signal</keyword>
<evidence type="ECO:0000256" key="10">
    <source>
        <dbReference type="RuleBase" id="RU364134"/>
    </source>
</evidence>
<dbReference type="InterPro" id="IPR009401">
    <property type="entry name" value="Med13_C"/>
</dbReference>
<proteinExistence type="inferred from homology"/>
<evidence type="ECO:0000259" key="13">
    <source>
        <dbReference type="Pfam" id="PF06333"/>
    </source>
</evidence>
<dbReference type="STRING" id="644223.C4R368"/>
<feature type="region of interest" description="Disordered" evidence="11">
    <location>
        <begin position="1046"/>
        <end position="1066"/>
    </location>
</feature>
<dbReference type="KEGG" id="ppa:PAS_chr3_1134"/>
<comment type="function">
    <text evidence="10">Component of the SRB8-11 complex. The SRB8-11 complex is a regulatory module of the Mediator complex which is itself involved in regulation of basal and activated RNA polymerase II-dependent transcription. The SRB8-11 complex may be involved in the transcriptional repression of a subset of genes regulated by Mediator. It may inhibit the association of the Mediator complex with RNA polymerase II to form the holoenzyme complex.</text>
</comment>
<evidence type="ECO:0000256" key="3">
    <source>
        <dbReference type="ARBA" id="ARBA00019618"/>
    </source>
</evidence>
<evidence type="ECO:0000256" key="5">
    <source>
        <dbReference type="ARBA" id="ARBA00023015"/>
    </source>
</evidence>
<accession>C4R368</accession>
<reference evidence="15 16" key="1">
    <citation type="journal article" date="2009" name="Nat. Biotechnol.">
        <title>Genome sequence of the recombinant protein production host Pichia pastoris.</title>
        <authorList>
            <person name="De Schutter K."/>
            <person name="Lin Y.C."/>
            <person name="Tiels P."/>
            <person name="Van Hecke A."/>
            <person name="Glinka S."/>
            <person name="Weber-Lehmann J."/>
            <person name="Rouze P."/>
            <person name="Van de Peer Y."/>
            <person name="Callewaert N."/>
        </authorList>
    </citation>
    <scope>NUCLEOTIDE SEQUENCE [LARGE SCALE GENOMIC DNA]</scope>
    <source>
        <strain evidence="16">GS115 / ATCC 20864</strain>
    </source>
</reference>
<feature type="compositionally biased region" description="Acidic residues" evidence="11">
    <location>
        <begin position="609"/>
        <end position="636"/>
    </location>
</feature>
<keyword evidence="6 10" id="KW-0010">Activator</keyword>
<feature type="domain" description="Mediator complex subunit Med13 C-terminal" evidence="13">
    <location>
        <begin position="1123"/>
        <end position="1437"/>
    </location>
</feature>
<dbReference type="Pfam" id="PF06333">
    <property type="entry name" value="Med13_C"/>
    <property type="match status" value="1"/>
</dbReference>
<evidence type="ECO:0000256" key="8">
    <source>
        <dbReference type="ARBA" id="ARBA00023242"/>
    </source>
</evidence>
<feature type="signal peptide" evidence="12">
    <location>
        <begin position="1"/>
        <end position="16"/>
    </location>
</feature>
<dbReference type="OMA" id="FSRELWC"/>
<dbReference type="FunCoup" id="C4R368">
    <property type="interactions" value="125"/>
</dbReference>
<feature type="domain" description="Mediator complex subunit Med13 N-terminal" evidence="14">
    <location>
        <begin position="64"/>
        <end position="376"/>
    </location>
</feature>
<dbReference type="GO" id="GO:0016592">
    <property type="term" value="C:mediator complex"/>
    <property type="evidence" value="ECO:0007669"/>
    <property type="project" value="InterPro"/>
</dbReference>
<evidence type="ECO:0000256" key="12">
    <source>
        <dbReference type="SAM" id="SignalP"/>
    </source>
</evidence>
<feature type="chain" id="PRO_5009950884" description="Mediator of RNA polymerase II transcription subunit 13" evidence="12">
    <location>
        <begin position="17"/>
        <end position="1451"/>
    </location>
</feature>
<keyword evidence="16" id="KW-1185">Reference proteome</keyword>
<dbReference type="GO" id="GO:0003713">
    <property type="term" value="F:transcription coactivator activity"/>
    <property type="evidence" value="ECO:0007669"/>
    <property type="project" value="TreeGrafter"/>
</dbReference>
<keyword evidence="7 10" id="KW-0804">Transcription</keyword>
<dbReference type="Pfam" id="PF11597">
    <property type="entry name" value="Med13_N"/>
    <property type="match status" value="1"/>
</dbReference>
<comment type="subcellular location">
    <subcellularLocation>
        <location evidence="1 10">Nucleus</location>
    </subcellularLocation>
</comment>
<dbReference type="InParanoid" id="C4R368"/>
<comment type="similarity">
    <text evidence="2 10">Belongs to the Mediator complex subunit 13 family.</text>
</comment>
<evidence type="ECO:0000256" key="4">
    <source>
        <dbReference type="ARBA" id="ARBA00022491"/>
    </source>
</evidence>
<dbReference type="GeneID" id="8200166"/>
<protein>
    <recommendedName>
        <fullName evidence="3 10">Mediator of RNA polymerase II transcription subunit 13</fullName>
    </recommendedName>
    <alternativeName>
        <fullName evidence="9 10">Mediator complex subunit 13</fullName>
    </alternativeName>
</protein>
<keyword evidence="4 10" id="KW-0678">Repressor</keyword>
<dbReference type="PANTHER" id="PTHR48249:SF3">
    <property type="entry name" value="MEDIATOR OF RNA POLYMERASE II TRANSCRIPTION SUBUNIT 13"/>
    <property type="match status" value="1"/>
</dbReference>
<dbReference type="eggNOG" id="KOG3600">
    <property type="taxonomic scope" value="Eukaryota"/>
</dbReference>
<evidence type="ECO:0000313" key="15">
    <source>
        <dbReference type="EMBL" id="CAY71202.1"/>
    </source>
</evidence>
<dbReference type="InterPro" id="IPR021643">
    <property type="entry name" value="Mediator_Med13_N"/>
</dbReference>
<dbReference type="Proteomes" id="UP000000314">
    <property type="component" value="Chromosome 3"/>
</dbReference>
<evidence type="ECO:0000256" key="9">
    <source>
        <dbReference type="ARBA" id="ARBA00032008"/>
    </source>
</evidence>
<keyword evidence="8 10" id="KW-0539">Nucleus</keyword>
<evidence type="ECO:0000256" key="11">
    <source>
        <dbReference type="SAM" id="MobiDB-lite"/>
    </source>
</evidence>
<feature type="region of interest" description="Disordered" evidence="11">
    <location>
        <begin position="599"/>
        <end position="645"/>
    </location>
</feature>
<evidence type="ECO:0000313" key="16">
    <source>
        <dbReference type="Proteomes" id="UP000000314"/>
    </source>
</evidence>
<gene>
    <name evidence="15" type="ordered locus">PAS_chr3_1134</name>
</gene>
<keyword evidence="5 10" id="KW-0805">Transcription regulation</keyword>
<name>C4R368_KOMPG</name>
<evidence type="ECO:0000256" key="7">
    <source>
        <dbReference type="ARBA" id="ARBA00023163"/>
    </source>
</evidence>
<dbReference type="PANTHER" id="PTHR48249">
    <property type="entry name" value="MEDIATOR OF RNA POLYMERASE II TRANSCRIPTION SUBUNIT 13"/>
    <property type="match status" value="1"/>
</dbReference>
<dbReference type="InterPro" id="IPR051139">
    <property type="entry name" value="Mediator_complx_sub13"/>
</dbReference>